<comment type="caution">
    <text evidence="6">The sequence shown here is derived from an EMBL/GenBank/DDBJ whole genome shotgun (WGS) entry which is preliminary data.</text>
</comment>
<dbReference type="Gene3D" id="1.10.10.60">
    <property type="entry name" value="Homeodomain-like"/>
    <property type="match status" value="1"/>
</dbReference>
<accession>A0A544W0A5</accession>
<keyword evidence="7" id="KW-1185">Reference proteome</keyword>
<evidence type="ECO:0000256" key="3">
    <source>
        <dbReference type="ARBA" id="ARBA00023163"/>
    </source>
</evidence>
<dbReference type="SMART" id="SM00342">
    <property type="entry name" value="HTH_ARAC"/>
    <property type="match status" value="1"/>
</dbReference>
<protein>
    <submittedName>
        <fullName evidence="6">AraC family transcriptional regulator</fullName>
    </submittedName>
</protein>
<evidence type="ECO:0000313" key="6">
    <source>
        <dbReference type="EMBL" id="TQR85677.1"/>
    </source>
</evidence>
<dbReference type="PROSITE" id="PS01124">
    <property type="entry name" value="HTH_ARAC_FAMILY_2"/>
    <property type="match status" value="1"/>
</dbReference>
<dbReference type="EMBL" id="VIFX01000018">
    <property type="protein sequence ID" value="TQR85677.1"/>
    <property type="molecule type" value="Genomic_DNA"/>
</dbReference>
<organism evidence="6 7">
    <name type="scientific">Mycolicibacterium hodleri</name>
    <dbReference type="NCBI Taxonomy" id="49897"/>
    <lineage>
        <taxon>Bacteria</taxon>
        <taxon>Bacillati</taxon>
        <taxon>Actinomycetota</taxon>
        <taxon>Actinomycetes</taxon>
        <taxon>Mycobacteriales</taxon>
        <taxon>Mycobacteriaceae</taxon>
        <taxon>Mycolicibacterium</taxon>
    </lineage>
</organism>
<dbReference type="GO" id="GO:0003700">
    <property type="term" value="F:DNA-binding transcription factor activity"/>
    <property type="evidence" value="ECO:0007669"/>
    <property type="project" value="InterPro"/>
</dbReference>
<keyword evidence="1" id="KW-0805">Transcription regulation</keyword>
<dbReference type="RefSeq" id="WP_142552885.1">
    <property type="nucleotide sequence ID" value="NZ_VIFX01000018.1"/>
</dbReference>
<dbReference type="InterPro" id="IPR020449">
    <property type="entry name" value="Tscrpt_reg_AraC-type_HTH"/>
</dbReference>
<gene>
    <name evidence="6" type="ORF">D8S82_15185</name>
</gene>
<dbReference type="GO" id="GO:0043565">
    <property type="term" value="F:sequence-specific DNA binding"/>
    <property type="evidence" value="ECO:0007669"/>
    <property type="project" value="InterPro"/>
</dbReference>
<evidence type="ECO:0000256" key="1">
    <source>
        <dbReference type="ARBA" id="ARBA00023015"/>
    </source>
</evidence>
<dbReference type="Pfam" id="PF12833">
    <property type="entry name" value="HTH_18"/>
    <property type="match status" value="1"/>
</dbReference>
<sequence length="336" mass="37316">MNSTCRFRSATDDLPRPRPPMRLITSRNDDEHHRRLSEHLCTHAHADGANVGPWPGSMIYRFTRPGQPRWDDIGALSVGIIVSAATTRITVGRWLLGSRTNYVVLGGPEQFDCRILEASPDQPVLCLALAIDPQLVRSLWTNMRGLGVAVGHPGDGAARPVSTLDDELTITVLRFLESLSDTCDRRVLAPLQLQELVYRMLQREQRGRLIHLAARELNGNSIAAVLDYIRDHLADPLAVDALAAQVCLSPSAFSRLFRERTGRPPYRYVKEVRLDRARQLFDEGRCGVAETARSVGYTSVSHFIKEFRIRFGSTPGDYADAHLFGSTVRALPVAAG</sequence>
<keyword evidence="3" id="KW-0804">Transcription</keyword>
<dbReference type="InterPro" id="IPR009594">
    <property type="entry name" value="Tscrpt_reg_HTH_AraC_N"/>
</dbReference>
<name>A0A544W0A5_9MYCO</name>
<keyword evidence="2" id="KW-0238">DNA-binding</keyword>
<evidence type="ECO:0000313" key="7">
    <source>
        <dbReference type="Proteomes" id="UP000315759"/>
    </source>
</evidence>
<dbReference type="AlphaFoldDB" id="A0A544W0A5"/>
<evidence type="ECO:0000259" key="5">
    <source>
        <dbReference type="PROSITE" id="PS01124"/>
    </source>
</evidence>
<dbReference type="Proteomes" id="UP000315759">
    <property type="component" value="Unassembled WGS sequence"/>
</dbReference>
<dbReference type="Pfam" id="PF06719">
    <property type="entry name" value="AraC_N"/>
    <property type="match status" value="1"/>
</dbReference>
<dbReference type="PANTHER" id="PTHR43436">
    <property type="entry name" value="ARAC-FAMILY TRANSCRIPTIONAL REGULATOR"/>
    <property type="match status" value="1"/>
</dbReference>
<dbReference type="InterPro" id="IPR018060">
    <property type="entry name" value="HTH_AraC"/>
</dbReference>
<dbReference type="SUPFAM" id="SSF46689">
    <property type="entry name" value="Homeodomain-like"/>
    <property type="match status" value="2"/>
</dbReference>
<reference evidence="6 7" key="1">
    <citation type="submission" date="2018-10" db="EMBL/GenBank/DDBJ databases">
        <title>Draft genome of Mycobacterium hodleri strain B.</title>
        <authorList>
            <person name="Amande T.J."/>
            <person name="Mcgenity T.J."/>
        </authorList>
    </citation>
    <scope>NUCLEOTIDE SEQUENCE [LARGE SCALE GENOMIC DNA]</scope>
    <source>
        <strain evidence="6 7">B</strain>
    </source>
</reference>
<feature type="region of interest" description="Disordered" evidence="4">
    <location>
        <begin position="1"/>
        <end position="29"/>
    </location>
</feature>
<dbReference type="PRINTS" id="PR00032">
    <property type="entry name" value="HTHARAC"/>
</dbReference>
<dbReference type="PANTHER" id="PTHR43436:SF1">
    <property type="entry name" value="TRANSCRIPTIONAL REGULATORY PROTEIN"/>
    <property type="match status" value="1"/>
</dbReference>
<dbReference type="InterPro" id="IPR009057">
    <property type="entry name" value="Homeodomain-like_sf"/>
</dbReference>
<feature type="domain" description="HTH araC/xylS-type" evidence="5">
    <location>
        <begin position="223"/>
        <end position="321"/>
    </location>
</feature>
<proteinExistence type="predicted"/>
<evidence type="ECO:0000256" key="2">
    <source>
        <dbReference type="ARBA" id="ARBA00023125"/>
    </source>
</evidence>
<evidence type="ECO:0000256" key="4">
    <source>
        <dbReference type="SAM" id="MobiDB-lite"/>
    </source>
</evidence>